<organism evidence="8 9">
    <name type="scientific">Latilactobacillus graminis DSM 20719</name>
    <dbReference type="NCBI Taxonomy" id="1423752"/>
    <lineage>
        <taxon>Bacteria</taxon>
        <taxon>Bacillati</taxon>
        <taxon>Bacillota</taxon>
        <taxon>Bacilli</taxon>
        <taxon>Lactobacillales</taxon>
        <taxon>Lactobacillaceae</taxon>
        <taxon>Latilactobacillus</taxon>
    </lineage>
</organism>
<dbReference type="GO" id="GO:0004588">
    <property type="term" value="F:orotate phosphoribosyltransferase activity"/>
    <property type="evidence" value="ECO:0007669"/>
    <property type="project" value="UniProtKB-UniRule"/>
</dbReference>
<dbReference type="NCBIfam" id="TIGR00336">
    <property type="entry name" value="pyrE"/>
    <property type="match status" value="1"/>
</dbReference>
<evidence type="ECO:0000313" key="8">
    <source>
        <dbReference type="EMBL" id="KRM22198.1"/>
    </source>
</evidence>
<feature type="binding site" description="in other chain" evidence="6">
    <location>
        <begin position="128"/>
        <end position="136"/>
    </location>
    <ligand>
        <name>5-phospho-alpha-D-ribose 1-diphosphate</name>
        <dbReference type="ChEBI" id="CHEBI:58017"/>
        <note>ligand shared between dimeric partners</note>
    </ligand>
</feature>
<proteinExistence type="inferred from homology"/>
<dbReference type="PANTHER" id="PTHR19278">
    <property type="entry name" value="OROTATE PHOSPHORIBOSYLTRANSFERASE"/>
    <property type="match status" value="1"/>
</dbReference>
<evidence type="ECO:0000256" key="4">
    <source>
        <dbReference type="ARBA" id="ARBA00022679"/>
    </source>
</evidence>
<evidence type="ECO:0000256" key="3">
    <source>
        <dbReference type="ARBA" id="ARBA00022676"/>
    </source>
</evidence>
<comment type="catalytic activity">
    <reaction evidence="6">
        <text>orotidine 5'-phosphate + diphosphate = orotate + 5-phospho-alpha-D-ribose 1-diphosphate</text>
        <dbReference type="Rhea" id="RHEA:10380"/>
        <dbReference type="ChEBI" id="CHEBI:30839"/>
        <dbReference type="ChEBI" id="CHEBI:33019"/>
        <dbReference type="ChEBI" id="CHEBI:57538"/>
        <dbReference type="ChEBI" id="CHEBI:58017"/>
        <dbReference type="EC" id="2.4.2.10"/>
    </reaction>
</comment>
<evidence type="ECO:0000256" key="1">
    <source>
        <dbReference type="ARBA" id="ARBA00004889"/>
    </source>
</evidence>
<name>A0AA89I0A9_9LACO</name>
<evidence type="ECO:0000313" key="9">
    <source>
        <dbReference type="Proteomes" id="UP000050823"/>
    </source>
</evidence>
<dbReference type="EC" id="2.4.2.10" evidence="2 6"/>
<comment type="pathway">
    <text evidence="1 6">Pyrimidine metabolism; UMP biosynthesis via de novo pathway; UMP from orotate: step 1/2.</text>
</comment>
<dbReference type="InterPro" id="IPR029057">
    <property type="entry name" value="PRTase-like"/>
</dbReference>
<dbReference type="EMBL" id="AYZB01000035">
    <property type="protein sequence ID" value="KRM22198.1"/>
    <property type="molecule type" value="Genomic_DNA"/>
</dbReference>
<accession>A0AA89I0A9</accession>
<comment type="subunit">
    <text evidence="6">Homodimer.</text>
</comment>
<feature type="binding site" evidence="6">
    <location>
        <position position="106"/>
    </location>
    <ligand>
        <name>5-phospho-alpha-D-ribose 1-diphosphate</name>
        <dbReference type="ChEBI" id="CHEBI:58017"/>
        <note>ligand shared between dimeric partners</note>
    </ligand>
</feature>
<reference evidence="8 9" key="1">
    <citation type="journal article" date="2015" name="Genome Announc.">
        <title>Expanding the biotechnology potential of lactobacilli through comparative genomics of 213 strains and associated genera.</title>
        <authorList>
            <person name="Sun Z."/>
            <person name="Harris H.M."/>
            <person name="McCann A."/>
            <person name="Guo C."/>
            <person name="Argimon S."/>
            <person name="Zhang W."/>
            <person name="Yang X."/>
            <person name="Jeffery I.B."/>
            <person name="Cooney J.C."/>
            <person name="Kagawa T.F."/>
            <person name="Liu W."/>
            <person name="Song Y."/>
            <person name="Salvetti E."/>
            <person name="Wrobel A."/>
            <person name="Rasinkangas P."/>
            <person name="Parkhill J."/>
            <person name="Rea M.C."/>
            <person name="O'Sullivan O."/>
            <person name="Ritari J."/>
            <person name="Douillard F.P."/>
            <person name="Paul Ross R."/>
            <person name="Yang R."/>
            <person name="Briner A.E."/>
            <person name="Felis G.E."/>
            <person name="de Vos W.M."/>
            <person name="Barrangou R."/>
            <person name="Klaenhammer T.R."/>
            <person name="Caufield P.W."/>
            <person name="Cui Y."/>
            <person name="Zhang H."/>
            <person name="O'Toole P.W."/>
        </authorList>
    </citation>
    <scope>NUCLEOTIDE SEQUENCE [LARGE SCALE GENOMIC DNA]</scope>
    <source>
        <strain evidence="8 9">DSM 20719</strain>
    </source>
</reference>
<gene>
    <name evidence="6" type="primary">pyrE</name>
    <name evidence="8" type="ORF">FC90_GL000797</name>
</gene>
<dbReference type="GO" id="GO:0000287">
    <property type="term" value="F:magnesium ion binding"/>
    <property type="evidence" value="ECO:0007669"/>
    <property type="project" value="UniProtKB-UniRule"/>
</dbReference>
<evidence type="ECO:0000259" key="7">
    <source>
        <dbReference type="Pfam" id="PF00156"/>
    </source>
</evidence>
<comment type="cofactor">
    <cofactor evidence="6">
        <name>Mg(2+)</name>
        <dbReference type="ChEBI" id="CHEBI:18420"/>
    </cofactor>
</comment>
<feature type="binding site" evidence="6">
    <location>
        <position position="102"/>
    </location>
    <ligand>
        <name>5-phospho-alpha-D-ribose 1-diphosphate</name>
        <dbReference type="ChEBI" id="CHEBI:58017"/>
        <note>ligand shared between dimeric partners</note>
    </ligand>
</feature>
<comment type="caution">
    <text evidence="6">Lacks conserved residue(s) required for the propagation of feature annotation.</text>
</comment>
<evidence type="ECO:0000256" key="5">
    <source>
        <dbReference type="ARBA" id="ARBA00022975"/>
    </source>
</evidence>
<dbReference type="InterPro" id="IPR000836">
    <property type="entry name" value="PRTase_dom"/>
</dbReference>
<comment type="caution">
    <text evidence="8">The sequence shown here is derived from an EMBL/GenBank/DDBJ whole genome shotgun (WGS) entry which is preliminary data.</text>
</comment>
<dbReference type="AlphaFoldDB" id="A0AA89I0A9"/>
<dbReference type="CDD" id="cd06223">
    <property type="entry name" value="PRTases_typeI"/>
    <property type="match status" value="1"/>
</dbReference>
<keyword evidence="5 6" id="KW-0665">Pyrimidine biosynthesis</keyword>
<keyword evidence="4 6" id="KW-0808">Transferase</keyword>
<comment type="function">
    <text evidence="6">Catalyzes the transfer of a ribosyl phosphate group from 5-phosphoribose 1-diphosphate to orotate, leading to the formation of orotidine monophosphate (OMP).</text>
</comment>
<dbReference type="Gene3D" id="3.40.50.2020">
    <property type="match status" value="1"/>
</dbReference>
<dbReference type="Proteomes" id="UP000050823">
    <property type="component" value="Unassembled WGS sequence"/>
</dbReference>
<dbReference type="Pfam" id="PF00156">
    <property type="entry name" value="Pribosyltran"/>
    <property type="match status" value="1"/>
</dbReference>
<dbReference type="InterPro" id="IPR023031">
    <property type="entry name" value="OPRT"/>
</dbReference>
<keyword evidence="6" id="KW-0460">Magnesium</keyword>
<dbReference type="SUPFAM" id="SSF53271">
    <property type="entry name" value="PRTase-like"/>
    <property type="match status" value="1"/>
</dbReference>
<evidence type="ECO:0000256" key="2">
    <source>
        <dbReference type="ARBA" id="ARBA00011971"/>
    </source>
</evidence>
<feature type="binding site" evidence="6">
    <location>
        <position position="108"/>
    </location>
    <ligand>
        <name>5-phospho-alpha-D-ribose 1-diphosphate</name>
        <dbReference type="ChEBI" id="CHEBI:58017"/>
        <note>ligand shared between dimeric partners</note>
    </ligand>
</feature>
<sequence length="217" mass="23449">MGVLLMTTIAHQVAQALIDIQAVSLSPNEPFTWASGLKSPIYCDNRLIIGYPKIRQLIAKNIAIAIKTQFPDVEVIGGTATAGIPHAAWVAAELNLPMIYIRSKPKNHGQGRQIEGPFQPGQKLVLIDDLISTGGSVLQAATAAQKEGAKVLGIFGIFSYELAASQVNFKLAHIPLVTLSNFSTLLTIETAADHLSTAQKMSLNEWRQDPQAWSDTH</sequence>
<dbReference type="InterPro" id="IPR004467">
    <property type="entry name" value="Or_phspho_trans_dom"/>
</dbReference>
<dbReference type="PANTHER" id="PTHR19278:SF9">
    <property type="entry name" value="URIDINE 5'-MONOPHOSPHATE SYNTHASE"/>
    <property type="match status" value="1"/>
</dbReference>
<comment type="similarity">
    <text evidence="6">Belongs to the purine/pyrimidine phosphoribosyltransferase family. PyrE subfamily.</text>
</comment>
<protein>
    <recommendedName>
        <fullName evidence="2 6">Orotate phosphoribosyltransferase</fullName>
        <shortName evidence="6">OPRT</shortName>
        <shortName evidence="6">OPRTase</shortName>
        <ecNumber evidence="2 6">2.4.2.10</ecNumber>
    </recommendedName>
</protein>
<feature type="domain" description="Phosphoribosyltransferase" evidence="7">
    <location>
        <begin position="53"/>
        <end position="154"/>
    </location>
</feature>
<feature type="binding site" evidence="6">
    <location>
        <position position="132"/>
    </location>
    <ligand>
        <name>orotate</name>
        <dbReference type="ChEBI" id="CHEBI:30839"/>
    </ligand>
</feature>
<dbReference type="GO" id="GO:0044205">
    <property type="term" value="P:'de novo' UMP biosynthetic process"/>
    <property type="evidence" value="ECO:0007669"/>
    <property type="project" value="UniProtKB-UniRule"/>
</dbReference>
<dbReference type="GO" id="GO:0019856">
    <property type="term" value="P:pyrimidine nucleobase biosynthetic process"/>
    <property type="evidence" value="ECO:0007669"/>
    <property type="project" value="TreeGrafter"/>
</dbReference>
<dbReference type="HAMAP" id="MF_01208">
    <property type="entry name" value="PyrE"/>
    <property type="match status" value="1"/>
</dbReference>
<keyword evidence="3 6" id="KW-0328">Glycosyltransferase</keyword>
<evidence type="ECO:0000256" key="6">
    <source>
        <dbReference type="HAMAP-Rule" id="MF_01208"/>
    </source>
</evidence>